<accession>W1J2U0</accession>
<dbReference type="Proteomes" id="UP000019202">
    <property type="component" value="Unassembled WGS sequence"/>
</dbReference>
<keyword evidence="2" id="KW-1185">Reference proteome</keyword>
<gene>
    <name evidence="1" type="ORF">XSR1_360053</name>
</gene>
<dbReference type="RefSeq" id="WP_038239369.1">
    <property type="nucleotide sequence ID" value="NZ_CAWLWS010000095.1"/>
</dbReference>
<protein>
    <submittedName>
        <fullName evidence="1">Uncharacterized protein</fullName>
    </submittedName>
</protein>
<sequence>MTKTTVTFNFGNGPVDVEATKGEYKDIVLRENEFSTDPSWWRVKDENGIYTFSCLSGALAGGECHTEITKEENDKLRSGEMTAEEICRKYKIG</sequence>
<dbReference type="EMBL" id="CBXF010000095">
    <property type="protein sequence ID" value="CDL83775.1"/>
    <property type="molecule type" value="Genomic_DNA"/>
</dbReference>
<dbReference type="STRING" id="1427518.XSR1_360053"/>
<reference evidence="1" key="1">
    <citation type="submission" date="2013-11" db="EMBL/GenBank/DDBJ databases">
        <title>Draft genome sequence and annotation of the entomopathogenic bacteria, Xenorhabdus cabanillasi strain JM26 and Xenorhabdus szentirmai strain DSM 16338.</title>
        <authorList>
            <person name="Gualtieri M."/>
            <person name="Ogier J.C."/>
            <person name="Pages S."/>
            <person name="Givaudan A."/>
            <person name="Gaudriault S."/>
        </authorList>
    </citation>
    <scope>NUCLEOTIDE SEQUENCE [LARGE SCALE GENOMIC DNA]</scope>
    <source>
        <strain evidence="1">DSM 16338</strain>
    </source>
</reference>
<proteinExistence type="predicted"/>
<dbReference type="OrthoDB" id="6428756at2"/>
<name>W1J2U0_9GAMM</name>
<evidence type="ECO:0000313" key="2">
    <source>
        <dbReference type="Proteomes" id="UP000019202"/>
    </source>
</evidence>
<evidence type="ECO:0000313" key="1">
    <source>
        <dbReference type="EMBL" id="CDL83775.1"/>
    </source>
</evidence>
<organism evidence="1 2">
    <name type="scientific">Xenorhabdus szentirmaii DSM 16338</name>
    <dbReference type="NCBI Taxonomy" id="1427518"/>
    <lineage>
        <taxon>Bacteria</taxon>
        <taxon>Pseudomonadati</taxon>
        <taxon>Pseudomonadota</taxon>
        <taxon>Gammaproteobacteria</taxon>
        <taxon>Enterobacterales</taxon>
        <taxon>Morganellaceae</taxon>
        <taxon>Xenorhabdus</taxon>
    </lineage>
</organism>
<comment type="caution">
    <text evidence="1">The sequence shown here is derived from an EMBL/GenBank/DDBJ whole genome shotgun (WGS) entry which is preliminary data.</text>
</comment>
<dbReference type="GeneID" id="97123021"/>
<dbReference type="AlphaFoldDB" id="W1J2U0"/>